<accession>A0A1W0WHU4</accession>
<evidence type="ECO:0000313" key="1">
    <source>
        <dbReference type="EMBL" id="OQV14775.1"/>
    </source>
</evidence>
<reference evidence="2" key="1">
    <citation type="submission" date="2017-01" db="EMBL/GenBank/DDBJ databases">
        <title>Comparative genomics of anhydrobiosis in the tardigrade Hypsibius dujardini.</title>
        <authorList>
            <person name="Yoshida Y."/>
            <person name="Koutsovoulos G."/>
            <person name="Laetsch D."/>
            <person name="Stevens L."/>
            <person name="Kumar S."/>
            <person name="Horikawa D."/>
            <person name="Ishino K."/>
            <person name="Komine S."/>
            <person name="Tomita M."/>
            <person name="Blaxter M."/>
            <person name="Arakawa K."/>
        </authorList>
    </citation>
    <scope>NUCLEOTIDE SEQUENCE [LARGE SCALE GENOMIC DNA]</scope>
    <source>
        <strain evidence="2">Z151</strain>
    </source>
</reference>
<dbReference type="AlphaFoldDB" id="A0A1W0WHU4"/>
<dbReference type="OrthoDB" id="2016582at2759"/>
<keyword evidence="2" id="KW-1185">Reference proteome</keyword>
<dbReference type="Proteomes" id="UP000192578">
    <property type="component" value="Unassembled WGS sequence"/>
</dbReference>
<dbReference type="EMBL" id="MTYJ01000099">
    <property type="protein sequence ID" value="OQV14775.1"/>
    <property type="molecule type" value="Genomic_DNA"/>
</dbReference>
<name>A0A1W0WHU4_HYPEX</name>
<evidence type="ECO:0000313" key="2">
    <source>
        <dbReference type="Proteomes" id="UP000192578"/>
    </source>
</evidence>
<gene>
    <name evidence="1" type="ORF">BV898_11038</name>
</gene>
<sequence length="105" mass="11714">MTMIAFRHGKALLSDATVSYPLAISHSRFNAGSRPCCKDSEASKHRTYADLEKQCLFVLLASETFGTWGSEGKELIADIARRITDRTGAKRAADYLRQKISINNY</sequence>
<protein>
    <submittedName>
        <fullName evidence="1">Uncharacterized protein</fullName>
    </submittedName>
</protein>
<comment type="caution">
    <text evidence="1">The sequence shown here is derived from an EMBL/GenBank/DDBJ whole genome shotgun (WGS) entry which is preliminary data.</text>
</comment>
<organism evidence="1 2">
    <name type="scientific">Hypsibius exemplaris</name>
    <name type="common">Freshwater tardigrade</name>
    <dbReference type="NCBI Taxonomy" id="2072580"/>
    <lineage>
        <taxon>Eukaryota</taxon>
        <taxon>Metazoa</taxon>
        <taxon>Ecdysozoa</taxon>
        <taxon>Tardigrada</taxon>
        <taxon>Eutardigrada</taxon>
        <taxon>Parachela</taxon>
        <taxon>Hypsibioidea</taxon>
        <taxon>Hypsibiidae</taxon>
        <taxon>Hypsibius</taxon>
    </lineage>
</organism>
<proteinExistence type="predicted"/>